<dbReference type="PRINTS" id="PR00237">
    <property type="entry name" value="GPCRRHODOPSN"/>
</dbReference>
<keyword evidence="8" id="KW-0807">Transducer</keyword>
<evidence type="ECO:0000256" key="9">
    <source>
        <dbReference type="SAM" id="Phobius"/>
    </source>
</evidence>
<comment type="subcellular location">
    <subcellularLocation>
        <location evidence="1">Cell membrane</location>
        <topology evidence="1">Multi-pass membrane protein</topology>
    </subcellularLocation>
</comment>
<feature type="transmembrane region" description="Helical" evidence="9">
    <location>
        <begin position="123"/>
        <end position="143"/>
    </location>
</feature>
<feature type="transmembrane region" description="Helical" evidence="9">
    <location>
        <begin position="83"/>
        <end position="103"/>
    </location>
</feature>
<evidence type="ECO:0000256" key="2">
    <source>
        <dbReference type="ARBA" id="ARBA00022475"/>
    </source>
</evidence>
<evidence type="ECO:0000256" key="3">
    <source>
        <dbReference type="ARBA" id="ARBA00022692"/>
    </source>
</evidence>
<dbReference type="KEGG" id="aplc:110979975"/>
<dbReference type="GO" id="GO:0005886">
    <property type="term" value="C:plasma membrane"/>
    <property type="evidence" value="ECO:0007669"/>
    <property type="project" value="UniProtKB-SubCell"/>
</dbReference>
<dbReference type="GO" id="GO:0004930">
    <property type="term" value="F:G protein-coupled receptor activity"/>
    <property type="evidence" value="ECO:0007669"/>
    <property type="project" value="UniProtKB-KW"/>
</dbReference>
<evidence type="ECO:0000256" key="5">
    <source>
        <dbReference type="ARBA" id="ARBA00023040"/>
    </source>
</evidence>
<evidence type="ECO:0000256" key="1">
    <source>
        <dbReference type="ARBA" id="ARBA00004651"/>
    </source>
</evidence>
<keyword evidence="11" id="KW-1185">Reference proteome</keyword>
<evidence type="ECO:0000256" key="8">
    <source>
        <dbReference type="ARBA" id="ARBA00023224"/>
    </source>
</evidence>
<dbReference type="GeneID" id="110979975"/>
<evidence type="ECO:0000256" key="6">
    <source>
        <dbReference type="ARBA" id="ARBA00023136"/>
    </source>
</evidence>
<keyword evidence="6 9" id="KW-0472">Membrane</keyword>
<keyword evidence="2" id="KW-1003">Cell membrane</keyword>
<dbReference type="AlphaFoldDB" id="A0A8B7YF74"/>
<feature type="transmembrane region" description="Helical" evidence="9">
    <location>
        <begin position="329"/>
        <end position="350"/>
    </location>
</feature>
<dbReference type="Gene3D" id="1.20.1070.10">
    <property type="entry name" value="Rhodopsin 7-helix transmembrane proteins"/>
    <property type="match status" value="1"/>
</dbReference>
<evidence type="ECO:0000259" key="10">
    <source>
        <dbReference type="PROSITE" id="PS50262"/>
    </source>
</evidence>
<dbReference type="InterPro" id="IPR017452">
    <property type="entry name" value="GPCR_Rhodpsn_7TM"/>
</dbReference>
<keyword evidence="7" id="KW-0675">Receptor</keyword>
<evidence type="ECO:0000313" key="11">
    <source>
        <dbReference type="Proteomes" id="UP000694845"/>
    </source>
</evidence>
<dbReference type="OMA" id="MCYEREI"/>
<dbReference type="PROSITE" id="PS50262">
    <property type="entry name" value="G_PROTEIN_RECEP_F1_2"/>
    <property type="match status" value="1"/>
</dbReference>
<feature type="transmembrane region" description="Helical" evidence="9">
    <location>
        <begin position="303"/>
        <end position="323"/>
    </location>
</feature>
<feature type="transmembrane region" description="Helical" evidence="9">
    <location>
        <begin position="164"/>
        <end position="185"/>
    </location>
</feature>
<evidence type="ECO:0000313" key="12">
    <source>
        <dbReference type="RefSeq" id="XP_022091889.1"/>
    </source>
</evidence>
<dbReference type="RefSeq" id="XP_022091889.1">
    <property type="nucleotide sequence ID" value="XM_022236197.1"/>
</dbReference>
<dbReference type="Proteomes" id="UP000694845">
    <property type="component" value="Unplaced"/>
</dbReference>
<dbReference type="PANTHER" id="PTHR24228">
    <property type="entry name" value="B2 BRADYKININ RECEPTOR/ANGIOTENSIN II RECEPTOR"/>
    <property type="match status" value="1"/>
</dbReference>
<dbReference type="OrthoDB" id="6117944at2759"/>
<keyword evidence="3 9" id="KW-0812">Transmembrane</keyword>
<name>A0A8B7YF74_ACAPL</name>
<keyword evidence="5" id="KW-0297">G-protein coupled receptor</keyword>
<sequence>MAYNFDEENFTTVPASETLNFEDGNITIDVTTSETLEELHPYGVLVFVACVWIIVAVLGIIGNSMVILAAVLSKHVRSTTNVLVVNLSVADLWTCLSLPWSSVAMLVNGPWPLASEFPCQVAAFMWHTGLGASLYSLALIAVNRLVRITRPLATYNMIFSPRKMVFIVAISWLIPIFVIVFPLTIGVGALGHDLLHDTCTDDELHPRAGDYNLAQTIGFYPIPMTTVVISYAVIYVHVRQHFGKRLSTEKNHDRVTFGVDTTEPSGTSITSSADVIEEHEEGNEKTRHFCQISRQQLQITKNLFFVFCAFTLCISPYFISLFIPTSEKFALFGATILIFNSVVNPIIYAAKHPQFKKVLRPMLRCKLDKIPEPSKTLRAIQSVRHREDKM</sequence>
<proteinExistence type="predicted"/>
<reference evidence="12" key="1">
    <citation type="submission" date="2025-08" db="UniProtKB">
        <authorList>
            <consortium name="RefSeq"/>
        </authorList>
    </citation>
    <scope>IDENTIFICATION</scope>
</reference>
<feature type="transmembrane region" description="Helical" evidence="9">
    <location>
        <begin position="217"/>
        <end position="238"/>
    </location>
</feature>
<dbReference type="Pfam" id="PF00001">
    <property type="entry name" value="7tm_1"/>
    <property type="match status" value="1"/>
</dbReference>
<organism evidence="11 12">
    <name type="scientific">Acanthaster planci</name>
    <name type="common">Crown-of-thorns starfish</name>
    <dbReference type="NCBI Taxonomy" id="133434"/>
    <lineage>
        <taxon>Eukaryota</taxon>
        <taxon>Metazoa</taxon>
        <taxon>Echinodermata</taxon>
        <taxon>Eleutherozoa</taxon>
        <taxon>Asterozoa</taxon>
        <taxon>Asteroidea</taxon>
        <taxon>Valvatacea</taxon>
        <taxon>Valvatida</taxon>
        <taxon>Acanthasteridae</taxon>
        <taxon>Acanthaster</taxon>
    </lineage>
</organism>
<feature type="transmembrane region" description="Helical" evidence="9">
    <location>
        <begin position="42"/>
        <end position="71"/>
    </location>
</feature>
<dbReference type="CDD" id="cd00637">
    <property type="entry name" value="7tm_classA_rhodopsin-like"/>
    <property type="match status" value="1"/>
</dbReference>
<dbReference type="PANTHER" id="PTHR24228:SF72">
    <property type="entry name" value="G-PROTEIN COUPLED RECEPTORS FAMILY 1 PROFILE DOMAIN-CONTAINING PROTEIN"/>
    <property type="match status" value="1"/>
</dbReference>
<accession>A0A8B7YF74</accession>
<gene>
    <name evidence="12" type="primary">LOC110979975</name>
</gene>
<dbReference type="SUPFAM" id="SSF81321">
    <property type="entry name" value="Family A G protein-coupled receptor-like"/>
    <property type="match status" value="1"/>
</dbReference>
<keyword evidence="4 9" id="KW-1133">Transmembrane helix</keyword>
<dbReference type="InterPro" id="IPR000276">
    <property type="entry name" value="GPCR_Rhodpsn"/>
</dbReference>
<evidence type="ECO:0000256" key="4">
    <source>
        <dbReference type="ARBA" id="ARBA00022989"/>
    </source>
</evidence>
<protein>
    <submittedName>
        <fullName evidence="12">G-protein coupled receptor moody-like</fullName>
    </submittedName>
</protein>
<evidence type="ECO:0000256" key="7">
    <source>
        <dbReference type="ARBA" id="ARBA00023170"/>
    </source>
</evidence>
<feature type="domain" description="G-protein coupled receptors family 1 profile" evidence="10">
    <location>
        <begin position="62"/>
        <end position="348"/>
    </location>
</feature>